<evidence type="ECO:0000259" key="4">
    <source>
        <dbReference type="PROSITE" id="PS50994"/>
    </source>
</evidence>
<keyword evidence="1" id="KW-0479">Metal-binding</keyword>
<dbReference type="GO" id="GO:0016787">
    <property type="term" value="F:hydrolase activity"/>
    <property type="evidence" value="ECO:0007669"/>
    <property type="project" value="UniProtKB-KW"/>
</dbReference>
<evidence type="ECO:0000313" key="5">
    <source>
        <dbReference type="EMBL" id="RVW72341.1"/>
    </source>
</evidence>
<dbReference type="PANTHER" id="PTHR42648">
    <property type="entry name" value="TRANSPOSASE, PUTATIVE-RELATED"/>
    <property type="match status" value="1"/>
</dbReference>
<dbReference type="InterPro" id="IPR036397">
    <property type="entry name" value="RNaseH_sf"/>
</dbReference>
<dbReference type="Pfam" id="PF00665">
    <property type="entry name" value="rve"/>
    <property type="match status" value="1"/>
</dbReference>
<keyword evidence="3" id="KW-0812">Transmembrane</keyword>
<evidence type="ECO:0000313" key="6">
    <source>
        <dbReference type="Proteomes" id="UP000288805"/>
    </source>
</evidence>
<dbReference type="Pfam" id="PF25597">
    <property type="entry name" value="SH3_retrovirus"/>
    <property type="match status" value="1"/>
</dbReference>
<keyword evidence="2" id="KW-0378">Hydrolase</keyword>
<dbReference type="SUPFAM" id="SSF53098">
    <property type="entry name" value="Ribonuclease H-like"/>
    <property type="match status" value="1"/>
</dbReference>
<feature type="transmembrane region" description="Helical" evidence="3">
    <location>
        <begin position="400"/>
        <end position="419"/>
    </location>
</feature>
<dbReference type="FunFam" id="3.30.420.10:FF:000438">
    <property type="match status" value="1"/>
</dbReference>
<dbReference type="SUPFAM" id="SSF56672">
    <property type="entry name" value="DNA/RNA polymerases"/>
    <property type="match status" value="1"/>
</dbReference>
<dbReference type="InterPro" id="IPR039537">
    <property type="entry name" value="Retrotran_Ty1/copia-like"/>
</dbReference>
<dbReference type="PROSITE" id="PS50994">
    <property type="entry name" value="INTEGRASE"/>
    <property type="match status" value="1"/>
</dbReference>
<dbReference type="InterPro" id="IPR001584">
    <property type="entry name" value="Integrase_cat-core"/>
</dbReference>
<dbReference type="Pfam" id="PF07727">
    <property type="entry name" value="RVT_2"/>
    <property type="match status" value="1"/>
</dbReference>
<dbReference type="AlphaFoldDB" id="A0A438GJG0"/>
<dbReference type="InterPro" id="IPR012337">
    <property type="entry name" value="RNaseH-like_sf"/>
</dbReference>
<dbReference type="PANTHER" id="PTHR42648:SF28">
    <property type="entry name" value="TRANSPOSON-ENCODED PROTEIN WITH RIBONUCLEASE H-LIKE AND RETROVIRUS ZINC FINGER-LIKE DOMAINS"/>
    <property type="match status" value="1"/>
</dbReference>
<dbReference type="GO" id="GO:0003676">
    <property type="term" value="F:nucleic acid binding"/>
    <property type="evidence" value="ECO:0007669"/>
    <property type="project" value="InterPro"/>
</dbReference>
<reference evidence="5 6" key="1">
    <citation type="journal article" date="2018" name="PLoS Genet.">
        <title>Population sequencing reveals clonal diversity and ancestral inbreeding in the grapevine cultivar Chardonnay.</title>
        <authorList>
            <person name="Roach M.J."/>
            <person name="Johnson D.L."/>
            <person name="Bohlmann J."/>
            <person name="van Vuuren H.J."/>
            <person name="Jones S.J."/>
            <person name="Pretorius I.S."/>
            <person name="Schmidt S.A."/>
            <person name="Borneman A.R."/>
        </authorList>
    </citation>
    <scope>NUCLEOTIDE SEQUENCE [LARGE SCALE GENOMIC DNA]</scope>
    <source>
        <strain evidence="6">cv. Chardonnay</strain>
        <tissue evidence="5">Leaf</tissue>
    </source>
</reference>
<organism evidence="5 6">
    <name type="scientific">Vitis vinifera</name>
    <name type="common">Grape</name>
    <dbReference type="NCBI Taxonomy" id="29760"/>
    <lineage>
        <taxon>Eukaryota</taxon>
        <taxon>Viridiplantae</taxon>
        <taxon>Streptophyta</taxon>
        <taxon>Embryophyta</taxon>
        <taxon>Tracheophyta</taxon>
        <taxon>Spermatophyta</taxon>
        <taxon>Magnoliopsida</taxon>
        <taxon>eudicotyledons</taxon>
        <taxon>Gunneridae</taxon>
        <taxon>Pentapetalae</taxon>
        <taxon>rosids</taxon>
        <taxon>Vitales</taxon>
        <taxon>Vitaceae</taxon>
        <taxon>Viteae</taxon>
        <taxon>Vitis</taxon>
    </lineage>
</organism>
<name>A0A438GJG0_VITVI</name>
<evidence type="ECO:0000256" key="2">
    <source>
        <dbReference type="ARBA" id="ARBA00022801"/>
    </source>
</evidence>
<dbReference type="GO" id="GO:0015074">
    <property type="term" value="P:DNA integration"/>
    <property type="evidence" value="ECO:0007669"/>
    <property type="project" value="InterPro"/>
</dbReference>
<accession>A0A438GJG0</accession>
<keyword evidence="3" id="KW-0472">Membrane</keyword>
<dbReference type="InterPro" id="IPR057670">
    <property type="entry name" value="SH3_retrovirus"/>
</dbReference>
<dbReference type="Proteomes" id="UP000288805">
    <property type="component" value="Unassembled WGS sequence"/>
</dbReference>
<dbReference type="InterPro" id="IPR013103">
    <property type="entry name" value="RVT_2"/>
</dbReference>
<dbReference type="CDD" id="cd09272">
    <property type="entry name" value="RNase_HI_RT_Ty1"/>
    <property type="match status" value="1"/>
</dbReference>
<dbReference type="InterPro" id="IPR025724">
    <property type="entry name" value="GAG-pre-integrase_dom"/>
</dbReference>
<dbReference type="InterPro" id="IPR043502">
    <property type="entry name" value="DNA/RNA_pol_sf"/>
</dbReference>
<keyword evidence="3" id="KW-1133">Transmembrane helix</keyword>
<proteinExistence type="predicted"/>
<feature type="transmembrane region" description="Helical" evidence="3">
    <location>
        <begin position="474"/>
        <end position="493"/>
    </location>
</feature>
<comment type="caution">
    <text evidence="5">The sequence shown here is derived from an EMBL/GenBank/DDBJ whole genome shotgun (WGS) entry which is preliminary data.</text>
</comment>
<evidence type="ECO:0000256" key="3">
    <source>
        <dbReference type="SAM" id="Phobius"/>
    </source>
</evidence>
<dbReference type="EMBL" id="QGNW01000417">
    <property type="protein sequence ID" value="RVW72341.1"/>
    <property type="molecule type" value="Genomic_DNA"/>
</dbReference>
<feature type="domain" description="Integrase catalytic" evidence="4">
    <location>
        <begin position="128"/>
        <end position="304"/>
    </location>
</feature>
<dbReference type="GO" id="GO:0046872">
    <property type="term" value="F:metal ion binding"/>
    <property type="evidence" value="ECO:0007669"/>
    <property type="project" value="UniProtKB-KW"/>
</dbReference>
<evidence type="ECO:0000256" key="1">
    <source>
        <dbReference type="ARBA" id="ARBA00022723"/>
    </source>
</evidence>
<dbReference type="Pfam" id="PF13976">
    <property type="entry name" value="gag_pre-integrs"/>
    <property type="match status" value="1"/>
</dbReference>
<protein>
    <submittedName>
        <fullName evidence="5">Retrovirus-related Pol polyprotein from transposon TNT 1-94</fullName>
    </submittedName>
</protein>
<dbReference type="Gene3D" id="3.30.420.10">
    <property type="entry name" value="Ribonuclease H-like superfamily/Ribonuclease H"/>
    <property type="match status" value="1"/>
</dbReference>
<gene>
    <name evidence="5" type="primary">POLX_602</name>
    <name evidence="5" type="ORF">CK203_055446</name>
</gene>
<sequence>MAKCIGLAHPFPSPPLHSVLYAPECPFNLIFISKITRILNCSITFSDKFVILQDRSLGKTIGRGRESQGLYHLTSPSSPAAGISTDAPLLIHSRLGHPNLSKFQKMVSRFSTLSSLTCESCQLGKHTRVSIPKRLNNRAKSLFELVHTDIWGPCRTTSTLRFQYFVTFIDNYSRCTWLFLMKNRAKLFSIFQKFYAEIQTQFNVSIRVLRSDNAREYFSTPFTSFMSQCGILHRSSCAHTPQQNGVAERKNRHLVEIARTLLHHSHVPFHFWGDAVLTACYLINRMPSSILHDQIPHSLIFPTQPLYFIPPCVFGYTCFAHTLTPGHDKLSAKAYKMHLLGILSTSEGLLLLFPDTHRYFHSADVTFFEDSSFFLSFESLPISEVLPLPYISPLPMRSLVLFRFIIVDIVLLLFLSLPLSTSEALFHPRWRQTMVDEMAALHSNDTWDLVSFTSWLYLDYGCDYGDTFSPVAKIAFVHLFLSMAAMWGVWFSVQVTPLSIWLETVSSAWFGRFSLVVQEFGMLRSEADHSVFYHHNSSSQCIYLVVYVDDIVITGSDQEGIQRLKQHLFNHFQTKDLGKLKYFLGLEIAQSSSGVVMSQRKYALDILEETGMLECKPVDTPMDPNVKLVLGQGEPLRDPGRYQRLVSKLNYLTIIRPDISFPMSVEHQAKVCCMKTGYTQIVGYTDADWAGSPSGLNKRTKHIEVDCHFIREKIASGCVATSFVNSNDQLANIFTKSLRGLRIKYICNKLGAYDIYAPT</sequence>